<evidence type="ECO:0000256" key="3">
    <source>
        <dbReference type="ARBA" id="ARBA00022806"/>
    </source>
</evidence>
<evidence type="ECO:0000256" key="7">
    <source>
        <dbReference type="SAM" id="MobiDB-lite"/>
    </source>
</evidence>
<gene>
    <name evidence="9" type="ORF">CKO25_11065</name>
</gene>
<protein>
    <recommendedName>
        <fullName evidence="5">DNA 3'-5' helicase II</fullName>
    </recommendedName>
</protein>
<dbReference type="PROSITE" id="PS51198">
    <property type="entry name" value="UVRD_HELICASE_ATP_BIND"/>
    <property type="match status" value="1"/>
</dbReference>
<evidence type="ECO:0000313" key="10">
    <source>
        <dbReference type="Proteomes" id="UP001138802"/>
    </source>
</evidence>
<dbReference type="Gene3D" id="3.40.50.300">
    <property type="entry name" value="P-loop containing nucleotide triphosphate hydrolases"/>
    <property type="match status" value="1"/>
</dbReference>
<dbReference type="Proteomes" id="UP001138802">
    <property type="component" value="Unassembled WGS sequence"/>
</dbReference>
<keyword evidence="10" id="KW-1185">Reference proteome</keyword>
<feature type="region of interest" description="Disordered" evidence="7">
    <location>
        <begin position="1523"/>
        <end position="1561"/>
    </location>
</feature>
<dbReference type="PANTHER" id="PTHR11070:SF2">
    <property type="entry name" value="ATP-DEPENDENT DNA HELICASE SRS2"/>
    <property type="match status" value="1"/>
</dbReference>
<dbReference type="GO" id="GO:0003677">
    <property type="term" value="F:DNA binding"/>
    <property type="evidence" value="ECO:0007669"/>
    <property type="project" value="InterPro"/>
</dbReference>
<reference evidence="9 10" key="1">
    <citation type="journal article" date="2020" name="Microorganisms">
        <title>Osmotic Adaptation and Compatible Solute Biosynthesis of Phototrophic Bacteria as Revealed from Genome Analyses.</title>
        <authorList>
            <person name="Imhoff J.F."/>
            <person name="Rahn T."/>
            <person name="Kunzel S."/>
            <person name="Keller A."/>
            <person name="Neulinger S.C."/>
        </authorList>
    </citation>
    <scope>NUCLEOTIDE SEQUENCE [LARGE SCALE GENOMIC DNA]</scope>
    <source>
        <strain evidence="9 10">DSM 21303</strain>
    </source>
</reference>
<evidence type="ECO:0000256" key="6">
    <source>
        <dbReference type="PROSITE-ProRule" id="PRU00560"/>
    </source>
</evidence>
<evidence type="ECO:0000313" key="9">
    <source>
        <dbReference type="EMBL" id="MBK1645176.1"/>
    </source>
</evidence>
<dbReference type="InterPro" id="IPR000212">
    <property type="entry name" value="DNA_helicase_UvrD/REP"/>
</dbReference>
<keyword evidence="1 6" id="KW-0547">Nucleotide-binding</keyword>
<evidence type="ECO:0000256" key="2">
    <source>
        <dbReference type="ARBA" id="ARBA00022801"/>
    </source>
</evidence>
<dbReference type="GO" id="GO:0043138">
    <property type="term" value="F:3'-5' DNA helicase activity"/>
    <property type="evidence" value="ECO:0007669"/>
    <property type="project" value="TreeGrafter"/>
</dbReference>
<evidence type="ECO:0000259" key="8">
    <source>
        <dbReference type="PROSITE" id="PS51198"/>
    </source>
</evidence>
<sequence length="1561" mass="180665">MRNLLRKIEEDQTLVLLNQFDNRYYKKDLGRDFRVVFSKHTRGDYCLLCAFAFLSRGDQKYDELWQGIRFGCADDRYHRIDDQESETFAERIRVFEHNPEPPRPPNPSPEESIWLTQEGTPATEVMVLETESWIQAQGQQQFKRSGNAIHRVFQQKIYEQVECFHRQGSQPQGDLLIPYLEPGYVDLDDEEIRIHFQYFPSHHVLVLLDLTTKNVNTPTPLIEGHDRSEDHQHSTDVDRETLIRNTRRAYPLDVFLLDSEEYFQIQDQKEGNLSLSPEESDVLALIYYQSQSRFPLFINGRAGSGKSTLLHYLIKDYLYLCFAHWSPNPGYTPLYLTYSENLLKTARSHVVKLLEANAGILLKRDEQWHDNYIAHKDEVFDQTFKLFREFLVSLLPLEVRAGFSREQRIGYAQFKRLWEQRAPWKEKKKFGVDLVWHILRTYIKGMAHAEQDYLNPEAYKALPRRYKSVTDTDYTEVFNHVWQRWYRPYCEENGYWDDQDLAVKVLTEGTFPRCYPAIFCDEAQDFTALELKILYHLSLFSDRTVPAYSIGHVPFVFAGDPLQTLNPTGFRWEAVKSSFHDYLLKPLEHRVRSTSGFNYQELAANYRSSKQVVDFCNYIQLLRLCLFGENYNVRPQEAWFPSPTATRPFLLSVNHPQAKRLLSYSALVIIPNCHEDEETELVANDPLLNTTVERDEEGIPSTVLSPTMAKGLEYDEIVILYRFGATCPPSLAARLRGEGGADPGPSITIEWEYFLNRLYVAASRARRRLVILDDPTTFQTFWGIMQNMDAEQLAQHLQANINPSDWGGDRILLVQEGHSEEVEALFNDRATSDDHAEIHALAEKWYREGMDAEDSRLLRRARTLFQRLSDQSRATECHAHALQLEGQYADAAKRFLEIDDQERALQCLWAIPDFELVTQTQWRGDWCSDLRVVLAKCLTVCDQGAVWNGDPKETARAIKRLNAKMAEDQVMEGNGWRHAATALLNWSKHHSSANPTLVDWTVIHSVARKFDYPNEQLATIAYGLKRFDEARRLWEDADKTSHDAYHRSLYATSTWPDTLKPLKAVSDYDQIVQDWQQQGQGLDTLRNNESLGAILIEALIETGLFQPAVEMLSRERLVTSGPLLVTLTQRLWRHINHILEASNDLATSALRLHLVALVETGEWQALGPILERIDSWRDRLDLDQRASIERALVECIAFNDAIAEAPGEARDPLSVLLRKRLYRDNRRWTTVVEMNLSLPIVGAAIERANRLNDALDYYTWAVRLPGLRPEERTYFDERVAACLSKRIRWSLDQGKHTSDDERKLSDLRRQLGDRFIELDPDPSRYPGTGVLPSMFASRLLETELPMSKDETKADQRLRACDPHQNEQEWRMALGVFVKALAEHDKWNTLTQDLTHEDTFRKRFPSLTAAQTQTALELIVCQIIEPLACSRGVTGSGARVLQTLSELIVPRLRDDQNRNQWNGCAHLGIDRDIAGAAIERLGHDVTAIQFYEWALEQEATRRGRRMMAERLIVARERYAEYLANSEKPSQRDRAQEQRLRAQRLREEHQLVGSELPEYPDLA</sequence>
<dbReference type="PANTHER" id="PTHR11070">
    <property type="entry name" value="UVRD / RECB / PCRA DNA HELICASE FAMILY MEMBER"/>
    <property type="match status" value="1"/>
</dbReference>
<dbReference type="GO" id="GO:0005524">
    <property type="term" value="F:ATP binding"/>
    <property type="evidence" value="ECO:0007669"/>
    <property type="project" value="UniProtKB-UniRule"/>
</dbReference>
<keyword evidence="4 6" id="KW-0067">ATP-binding</keyword>
<evidence type="ECO:0000256" key="1">
    <source>
        <dbReference type="ARBA" id="ARBA00022741"/>
    </source>
</evidence>
<dbReference type="InterPro" id="IPR027417">
    <property type="entry name" value="P-loop_NTPase"/>
</dbReference>
<dbReference type="GO" id="GO:0000725">
    <property type="term" value="P:recombinational repair"/>
    <property type="evidence" value="ECO:0007669"/>
    <property type="project" value="TreeGrafter"/>
</dbReference>
<dbReference type="InterPro" id="IPR014016">
    <property type="entry name" value="UvrD-like_ATP-bd"/>
</dbReference>
<proteinExistence type="predicted"/>
<feature type="compositionally biased region" description="Basic and acidic residues" evidence="7">
    <location>
        <begin position="1527"/>
        <end position="1548"/>
    </location>
</feature>
<evidence type="ECO:0000256" key="5">
    <source>
        <dbReference type="ARBA" id="ARBA00034923"/>
    </source>
</evidence>
<keyword evidence="2 6" id="KW-0378">Hydrolase</keyword>
<keyword evidence="3 6" id="KW-0347">Helicase</keyword>
<evidence type="ECO:0000256" key="4">
    <source>
        <dbReference type="ARBA" id="ARBA00022840"/>
    </source>
</evidence>
<organism evidence="9 10">
    <name type="scientific">Thiocapsa imhoffii</name>
    <dbReference type="NCBI Taxonomy" id="382777"/>
    <lineage>
        <taxon>Bacteria</taxon>
        <taxon>Pseudomonadati</taxon>
        <taxon>Pseudomonadota</taxon>
        <taxon>Gammaproteobacteria</taxon>
        <taxon>Chromatiales</taxon>
        <taxon>Chromatiaceae</taxon>
        <taxon>Thiocapsa</taxon>
    </lineage>
</organism>
<comment type="caution">
    <text evidence="9">The sequence shown here is derived from an EMBL/GenBank/DDBJ whole genome shotgun (WGS) entry which is preliminary data.</text>
</comment>
<feature type="binding site" evidence="6">
    <location>
        <begin position="300"/>
        <end position="307"/>
    </location>
    <ligand>
        <name>ATP</name>
        <dbReference type="ChEBI" id="CHEBI:30616"/>
    </ligand>
</feature>
<feature type="domain" description="UvrD-like helicase ATP-binding" evidence="8">
    <location>
        <begin position="279"/>
        <end position="609"/>
    </location>
</feature>
<dbReference type="SUPFAM" id="SSF52540">
    <property type="entry name" value="P-loop containing nucleoside triphosphate hydrolases"/>
    <property type="match status" value="1"/>
</dbReference>
<name>A0A9X0WIK5_9GAMM</name>
<dbReference type="EMBL" id="NRSD01000010">
    <property type="protein sequence ID" value="MBK1645176.1"/>
    <property type="molecule type" value="Genomic_DNA"/>
</dbReference>
<dbReference type="GO" id="GO:0016787">
    <property type="term" value="F:hydrolase activity"/>
    <property type="evidence" value="ECO:0007669"/>
    <property type="project" value="UniProtKB-UniRule"/>
</dbReference>
<accession>A0A9X0WIK5</accession>